<name>A0A2P4ZXR5_9HYPO</name>
<accession>A0A2P4ZXR5</accession>
<protein>
    <submittedName>
        <fullName evidence="2">Uncharacterized protein</fullName>
    </submittedName>
</protein>
<dbReference type="RefSeq" id="XP_018666550.1">
    <property type="nucleotide sequence ID" value="XM_018800408.2"/>
</dbReference>
<dbReference type="AlphaFoldDB" id="A0A2P4ZXR5"/>
<sequence length="567" mass="64543">MKSNLFGRNATPKAGNSKTATMSGKRPVDKPKPKNLTLRVPNVFKKGDSVLLMSASHRGDMYHFRAALQIENFSVILYDSNHTDDTKPKTKDLEDYLAESVLRRGKHIFIVPWKYGALHGDEQPDPTKPCFLDGKLYVEKEHSLAKVQLGTFSERASTQIIASAPDALKDVITGMTILSKTMVGNKFPDFEQLLEEFPTVSDDFERLWTQWKDAGVKAGENAILLMYRDTGTRDPAPVVTMGVYPELDNGKATDDITKLVADIAKKENKPLTIFTCGFKDSDIGEYWNDLRNIKPKEPKISTRDFEAYFLKWSYEKKHFRMATGFRSGALDLFTFMGIPTVSIGLRNLMGEGRHQMLAHEKFQRVNIQYDSPRHKVTAAVKSDRQDNSSKPDQTTFGSPFWIDGFQHPENATKRAIPEDTKGEQMQKAGNFASFDKTVVDIGYRFALEKHMSLGQTIRTLKANPETKRNELPRTITTNEARFCYPHKLSGQREALKKYFDDQEKLDYQAVTAMKEASAELQQSPAMIKKYEKDYDDNWDEMIILIKKSKSIAPLEKKRGPRFDNTKK</sequence>
<feature type="region of interest" description="Disordered" evidence="1">
    <location>
        <begin position="1"/>
        <end position="36"/>
    </location>
</feature>
<keyword evidence="3" id="KW-1185">Reference proteome</keyword>
<evidence type="ECO:0000313" key="3">
    <source>
        <dbReference type="Proteomes" id="UP000054821"/>
    </source>
</evidence>
<reference evidence="2 3" key="1">
    <citation type="journal article" date="2016" name="Genome Announc.">
        <title>Draft Whole-Genome Sequence of Trichoderma gamsii T6085, a Promising Biocontrol Agent of Fusarium Head Blight on Wheat.</title>
        <authorList>
            <person name="Baroncelli R."/>
            <person name="Zapparata A."/>
            <person name="Piaggeschi G."/>
            <person name="Sarrocco S."/>
            <person name="Vannacci G."/>
        </authorList>
    </citation>
    <scope>NUCLEOTIDE SEQUENCE [LARGE SCALE GENOMIC DNA]</scope>
    <source>
        <strain evidence="2 3">T6085</strain>
    </source>
</reference>
<dbReference type="Proteomes" id="UP000054821">
    <property type="component" value="Unassembled WGS sequence"/>
</dbReference>
<gene>
    <name evidence="2" type="ORF">TGAM01_v202190</name>
</gene>
<organism evidence="2 3">
    <name type="scientific">Trichoderma gamsii</name>
    <dbReference type="NCBI Taxonomy" id="398673"/>
    <lineage>
        <taxon>Eukaryota</taxon>
        <taxon>Fungi</taxon>
        <taxon>Dikarya</taxon>
        <taxon>Ascomycota</taxon>
        <taxon>Pezizomycotina</taxon>
        <taxon>Sordariomycetes</taxon>
        <taxon>Hypocreomycetidae</taxon>
        <taxon>Hypocreales</taxon>
        <taxon>Hypocreaceae</taxon>
        <taxon>Trichoderma</taxon>
    </lineage>
</organism>
<comment type="caution">
    <text evidence="2">The sequence shown here is derived from an EMBL/GenBank/DDBJ whole genome shotgun (WGS) entry which is preliminary data.</text>
</comment>
<dbReference type="EMBL" id="JPDN02000005">
    <property type="protein sequence ID" value="PON29082.1"/>
    <property type="molecule type" value="Genomic_DNA"/>
</dbReference>
<evidence type="ECO:0000313" key="2">
    <source>
        <dbReference type="EMBL" id="PON29082.1"/>
    </source>
</evidence>
<evidence type="ECO:0000256" key="1">
    <source>
        <dbReference type="SAM" id="MobiDB-lite"/>
    </source>
</evidence>
<proteinExistence type="predicted"/>
<dbReference type="GeneID" id="29980491"/>